<name>A0A1H7IGU9_9SPHI</name>
<dbReference type="AlphaFoldDB" id="A0A1H7IGU9"/>
<organism evidence="2 3">
    <name type="scientific">Parapedobacter koreensis</name>
    <dbReference type="NCBI Taxonomy" id="332977"/>
    <lineage>
        <taxon>Bacteria</taxon>
        <taxon>Pseudomonadati</taxon>
        <taxon>Bacteroidota</taxon>
        <taxon>Sphingobacteriia</taxon>
        <taxon>Sphingobacteriales</taxon>
        <taxon>Sphingobacteriaceae</taxon>
        <taxon>Parapedobacter</taxon>
    </lineage>
</organism>
<dbReference type="InterPro" id="IPR012334">
    <property type="entry name" value="Pectin_lyas_fold"/>
</dbReference>
<dbReference type="RefSeq" id="WP_143053812.1">
    <property type="nucleotide sequence ID" value="NZ_FNZR01000002.1"/>
</dbReference>
<proteinExistence type="predicted"/>
<dbReference type="EMBL" id="FNZR01000002">
    <property type="protein sequence ID" value="SEK61711.1"/>
    <property type="molecule type" value="Genomic_DNA"/>
</dbReference>
<evidence type="ECO:0008006" key="4">
    <source>
        <dbReference type="Google" id="ProtNLM"/>
    </source>
</evidence>
<evidence type="ECO:0000313" key="3">
    <source>
        <dbReference type="Proteomes" id="UP000198916"/>
    </source>
</evidence>
<sequence length="454" mass="49747">MTSILISILATLATCTGDGDIQQQSTGSDSINEHRSDSELAADKEEAGKFIVLGTGEGEHLVIDGAERHFSCDTLIKIKGGTYAMIDILNLEGREGCPIIIENEGLVDMTGGDKAMRMMDLSHVVVTGNGVPTIDKGFIFGKTRQAAVQLYGVLNDFKLSYFSFKDMLDGKAIICEHEEEYNGREGSYSNKVTFSHITCDRVGVLLNGDAGVDGGKVMGMIKNLEIAYVDYRNSPYVGSIVWMSNLEDYNVHHNTITDVNSSSKLHNGIFVLMGNGKFHNNMVTNHQGNVLRAWGYTVGSTPKDIQIYNNIVYNSFKYSAFEVQSFDYYIHPGKTTYANAQVFNNTCGKMNTSQDWVGAVVDVYSLQGGSCDVYNNLAFELVNAEDVWNQQADLIPTASHNLYFNTPQEAGIVDEKEFKLSADSKAKQAGRPAPVTEDFYGHKRAGTPSVGAVE</sequence>
<dbReference type="SUPFAM" id="SSF51126">
    <property type="entry name" value="Pectin lyase-like"/>
    <property type="match status" value="1"/>
</dbReference>
<evidence type="ECO:0000313" key="2">
    <source>
        <dbReference type="EMBL" id="SEK61711.1"/>
    </source>
</evidence>
<protein>
    <recommendedName>
        <fullName evidence="4">Right handed beta helix region</fullName>
    </recommendedName>
</protein>
<dbReference type="STRING" id="332977.SAMN05421740_102235"/>
<accession>A0A1H7IGU9</accession>
<evidence type="ECO:0000256" key="1">
    <source>
        <dbReference type="SAM" id="MobiDB-lite"/>
    </source>
</evidence>
<dbReference type="OrthoDB" id="733944at2"/>
<reference evidence="3" key="1">
    <citation type="submission" date="2016-10" db="EMBL/GenBank/DDBJ databases">
        <authorList>
            <person name="Varghese N."/>
            <person name="Submissions S."/>
        </authorList>
    </citation>
    <scope>NUCLEOTIDE SEQUENCE [LARGE SCALE GENOMIC DNA]</scope>
    <source>
        <strain evidence="3">Jip14</strain>
    </source>
</reference>
<dbReference type="Gene3D" id="2.160.20.10">
    <property type="entry name" value="Single-stranded right-handed beta-helix, Pectin lyase-like"/>
    <property type="match status" value="1"/>
</dbReference>
<keyword evidence="3" id="KW-1185">Reference proteome</keyword>
<dbReference type="Proteomes" id="UP000198916">
    <property type="component" value="Unassembled WGS sequence"/>
</dbReference>
<dbReference type="InterPro" id="IPR011050">
    <property type="entry name" value="Pectin_lyase_fold/virulence"/>
</dbReference>
<gene>
    <name evidence="2" type="ORF">SAMN05421740_102235</name>
</gene>
<feature type="region of interest" description="Disordered" evidence="1">
    <location>
        <begin position="423"/>
        <end position="454"/>
    </location>
</feature>